<feature type="signal peptide" evidence="1">
    <location>
        <begin position="1"/>
        <end position="24"/>
    </location>
</feature>
<dbReference type="Proteomes" id="UP001198220">
    <property type="component" value="Unassembled WGS sequence"/>
</dbReference>
<evidence type="ECO:0000256" key="1">
    <source>
        <dbReference type="SAM" id="SignalP"/>
    </source>
</evidence>
<evidence type="ECO:0008006" key="4">
    <source>
        <dbReference type="Google" id="ProtNLM"/>
    </source>
</evidence>
<evidence type="ECO:0000313" key="3">
    <source>
        <dbReference type="Proteomes" id="UP001198220"/>
    </source>
</evidence>
<proteinExistence type="predicted"/>
<dbReference type="RefSeq" id="WP_308458441.1">
    <property type="nucleotide sequence ID" value="NZ_JAJEPS010000001.1"/>
</dbReference>
<evidence type="ECO:0000313" key="2">
    <source>
        <dbReference type="EMBL" id="MCC2124919.1"/>
    </source>
</evidence>
<protein>
    <recommendedName>
        <fullName evidence="4">DUF3298 domain-containing protein</fullName>
    </recommendedName>
</protein>
<organism evidence="2 3">
    <name type="scientific">Hominiventricola filiformis</name>
    <dbReference type="NCBI Taxonomy" id="2885352"/>
    <lineage>
        <taxon>Bacteria</taxon>
        <taxon>Bacillati</taxon>
        <taxon>Bacillota</taxon>
        <taxon>Clostridia</taxon>
        <taxon>Lachnospirales</taxon>
        <taxon>Lachnospiraceae</taxon>
        <taxon>Hominiventricola</taxon>
    </lineage>
</organism>
<keyword evidence="3" id="KW-1185">Reference proteome</keyword>
<reference evidence="2 3" key="1">
    <citation type="submission" date="2021-10" db="EMBL/GenBank/DDBJ databases">
        <title>Anaerobic single-cell dispensing facilitates the cultivation of human gut bacteria.</title>
        <authorList>
            <person name="Afrizal A."/>
        </authorList>
    </citation>
    <scope>NUCLEOTIDE SEQUENCE [LARGE SCALE GENOMIC DNA]</scope>
    <source>
        <strain evidence="2 3">CLA-AA-H276</strain>
    </source>
</reference>
<dbReference type="AlphaFoldDB" id="A0AAE3A5F9"/>
<accession>A0AAE3A5F9</accession>
<name>A0AAE3A5F9_9FIRM</name>
<keyword evidence="1" id="KW-0732">Signal</keyword>
<dbReference type="PROSITE" id="PS51257">
    <property type="entry name" value="PROKAR_LIPOPROTEIN"/>
    <property type="match status" value="1"/>
</dbReference>
<sequence length="383" mass="43111">MLKKWMRYMLLAACCLTLTGCARKETGSELLTETKDAVVPVDGKVDPVVEETPEGTAFHLYYGDENAENIVQKTVYVDKVTEDSVMEQLAQTLKLDSNIRLKKISFGMHGGDKVVMLDFNQAFADYMKKLSQSGETVVMGSITNTFLDCYQSELLLVTVEGKVLDTGREAYEEYLEWYPYVESSYKVVDAKLEQDGVSITYPQIEGLGDARMQEKWNDIIRSTEERAMEGWLSGGESQDDSYEVSYVVKTMTPDTLSILMNGNICEQGAVHPYGFKYTYNIDLNTGESIRLADHVDVDRLAENLFAGTGYYVEESAADYFRERLEAIYGTPDSLARSLAGYDYAEDGSAPYGYSYLENGKVWICMEVPHALGDYMEIELDTQQ</sequence>
<comment type="caution">
    <text evidence="2">The sequence shown here is derived from an EMBL/GenBank/DDBJ whole genome shotgun (WGS) entry which is preliminary data.</text>
</comment>
<dbReference type="Gene3D" id="3.30.565.40">
    <property type="entry name" value="Fervidobacterium nodosum Rt17-B1 like"/>
    <property type="match status" value="1"/>
</dbReference>
<dbReference type="EMBL" id="JAJEPS010000001">
    <property type="protein sequence ID" value="MCC2124919.1"/>
    <property type="molecule type" value="Genomic_DNA"/>
</dbReference>
<feature type="chain" id="PRO_5041899659" description="DUF3298 domain-containing protein" evidence="1">
    <location>
        <begin position="25"/>
        <end position="383"/>
    </location>
</feature>
<gene>
    <name evidence="2" type="ORF">LKD36_01850</name>
</gene>